<keyword evidence="3" id="KW-1185">Reference proteome</keyword>
<comment type="caution">
    <text evidence="2">The sequence shown here is derived from an EMBL/GenBank/DDBJ whole genome shotgun (WGS) entry which is preliminary data.</text>
</comment>
<sequence length="203" mass="22284">MRGLLRIFALLSGAVAQTQLNTSEVSIMGASYSGNGCPRGTVSTSFSSDRMIITLSFDAVHPFIGPGATRSDSAKNCVVHLQVKYPSGWQFVINGTRWHGLFTLADGIRAQLYTLFELVSRDTQVINVPTVTLNGTADVSGQLFNADLPVLDELRSGCGSDTILVHDRWSLSGTKENVYQEEWMAGDTPLIQQLELKWKECKR</sequence>
<dbReference type="Pfam" id="PF14273">
    <property type="entry name" value="DUF4360"/>
    <property type="match status" value="1"/>
</dbReference>
<organism evidence="2 3">
    <name type="scientific">Apodospora peruviana</name>
    <dbReference type="NCBI Taxonomy" id="516989"/>
    <lineage>
        <taxon>Eukaryota</taxon>
        <taxon>Fungi</taxon>
        <taxon>Dikarya</taxon>
        <taxon>Ascomycota</taxon>
        <taxon>Pezizomycotina</taxon>
        <taxon>Sordariomycetes</taxon>
        <taxon>Sordariomycetidae</taxon>
        <taxon>Sordariales</taxon>
        <taxon>Lasiosphaeriaceae</taxon>
        <taxon>Apodospora</taxon>
    </lineage>
</organism>
<keyword evidence="1" id="KW-0732">Signal</keyword>
<name>A0AAE0LY99_9PEZI</name>
<dbReference type="Proteomes" id="UP001283341">
    <property type="component" value="Unassembled WGS sequence"/>
</dbReference>
<evidence type="ECO:0000313" key="2">
    <source>
        <dbReference type="EMBL" id="KAK3312065.1"/>
    </source>
</evidence>
<evidence type="ECO:0008006" key="4">
    <source>
        <dbReference type="Google" id="ProtNLM"/>
    </source>
</evidence>
<dbReference type="PANTHER" id="PTHR38847:SF1">
    <property type="entry name" value="PSEUDOURIDINE SYNTHASE RSUA_RLUA-LIKE DOMAIN-CONTAINING PROTEIN"/>
    <property type="match status" value="1"/>
</dbReference>
<proteinExistence type="predicted"/>
<feature type="chain" id="PRO_5042236404" description="Secreted protein" evidence="1">
    <location>
        <begin position="17"/>
        <end position="203"/>
    </location>
</feature>
<evidence type="ECO:0000313" key="3">
    <source>
        <dbReference type="Proteomes" id="UP001283341"/>
    </source>
</evidence>
<reference evidence="2" key="1">
    <citation type="journal article" date="2023" name="Mol. Phylogenet. Evol.">
        <title>Genome-scale phylogeny and comparative genomics of the fungal order Sordariales.</title>
        <authorList>
            <person name="Hensen N."/>
            <person name="Bonometti L."/>
            <person name="Westerberg I."/>
            <person name="Brannstrom I.O."/>
            <person name="Guillou S."/>
            <person name="Cros-Aarteil S."/>
            <person name="Calhoun S."/>
            <person name="Haridas S."/>
            <person name="Kuo A."/>
            <person name="Mondo S."/>
            <person name="Pangilinan J."/>
            <person name="Riley R."/>
            <person name="LaButti K."/>
            <person name="Andreopoulos B."/>
            <person name="Lipzen A."/>
            <person name="Chen C."/>
            <person name="Yan M."/>
            <person name="Daum C."/>
            <person name="Ng V."/>
            <person name="Clum A."/>
            <person name="Steindorff A."/>
            <person name="Ohm R.A."/>
            <person name="Martin F."/>
            <person name="Silar P."/>
            <person name="Natvig D.O."/>
            <person name="Lalanne C."/>
            <person name="Gautier V."/>
            <person name="Ament-Velasquez S.L."/>
            <person name="Kruys A."/>
            <person name="Hutchinson M.I."/>
            <person name="Powell A.J."/>
            <person name="Barry K."/>
            <person name="Miller A.N."/>
            <person name="Grigoriev I.V."/>
            <person name="Debuchy R."/>
            <person name="Gladieux P."/>
            <person name="Hiltunen Thoren M."/>
            <person name="Johannesson H."/>
        </authorList>
    </citation>
    <scope>NUCLEOTIDE SEQUENCE</scope>
    <source>
        <strain evidence="2">CBS 118394</strain>
    </source>
</reference>
<feature type="signal peptide" evidence="1">
    <location>
        <begin position="1"/>
        <end position="16"/>
    </location>
</feature>
<dbReference type="InterPro" id="IPR025649">
    <property type="entry name" value="DUF4360"/>
</dbReference>
<dbReference type="PANTHER" id="PTHR38847">
    <property type="match status" value="1"/>
</dbReference>
<protein>
    <recommendedName>
        <fullName evidence="4">Secreted protein</fullName>
    </recommendedName>
</protein>
<dbReference type="AlphaFoldDB" id="A0AAE0LY99"/>
<dbReference type="EMBL" id="JAUEDM010000009">
    <property type="protein sequence ID" value="KAK3312065.1"/>
    <property type="molecule type" value="Genomic_DNA"/>
</dbReference>
<evidence type="ECO:0000256" key="1">
    <source>
        <dbReference type="SAM" id="SignalP"/>
    </source>
</evidence>
<accession>A0AAE0LY99</accession>
<reference evidence="2" key="2">
    <citation type="submission" date="2023-06" db="EMBL/GenBank/DDBJ databases">
        <authorList>
            <consortium name="Lawrence Berkeley National Laboratory"/>
            <person name="Haridas S."/>
            <person name="Hensen N."/>
            <person name="Bonometti L."/>
            <person name="Westerberg I."/>
            <person name="Brannstrom I.O."/>
            <person name="Guillou S."/>
            <person name="Cros-Aarteil S."/>
            <person name="Calhoun S."/>
            <person name="Kuo A."/>
            <person name="Mondo S."/>
            <person name="Pangilinan J."/>
            <person name="Riley R."/>
            <person name="Labutti K."/>
            <person name="Andreopoulos B."/>
            <person name="Lipzen A."/>
            <person name="Chen C."/>
            <person name="Yanf M."/>
            <person name="Daum C."/>
            <person name="Ng V."/>
            <person name="Clum A."/>
            <person name="Steindorff A."/>
            <person name="Ohm R."/>
            <person name="Martin F."/>
            <person name="Silar P."/>
            <person name="Natvig D."/>
            <person name="Lalanne C."/>
            <person name="Gautier V."/>
            <person name="Ament-Velasquez S.L."/>
            <person name="Kruys A."/>
            <person name="Hutchinson M.I."/>
            <person name="Powell A.J."/>
            <person name="Barry K."/>
            <person name="Miller A.N."/>
            <person name="Grigoriev I.V."/>
            <person name="Debuchy R."/>
            <person name="Gladieux P."/>
            <person name="Thoren M.H."/>
            <person name="Johannesson H."/>
        </authorList>
    </citation>
    <scope>NUCLEOTIDE SEQUENCE</scope>
    <source>
        <strain evidence="2">CBS 118394</strain>
    </source>
</reference>
<gene>
    <name evidence="2" type="ORF">B0H66DRAFT_393608</name>
</gene>